<evidence type="ECO:0000313" key="3">
    <source>
        <dbReference type="EMBL" id="CAL1138440.1"/>
    </source>
</evidence>
<reference evidence="3" key="2">
    <citation type="submission" date="2024-04" db="EMBL/GenBank/DDBJ databases">
        <authorList>
            <person name="Chen Y."/>
            <person name="Shah S."/>
            <person name="Dougan E. K."/>
            <person name="Thang M."/>
            <person name="Chan C."/>
        </authorList>
    </citation>
    <scope>NUCLEOTIDE SEQUENCE [LARGE SCALE GENOMIC DNA]</scope>
</reference>
<evidence type="ECO:0000313" key="5">
    <source>
        <dbReference type="Proteomes" id="UP001152797"/>
    </source>
</evidence>
<dbReference type="InterPro" id="IPR037185">
    <property type="entry name" value="EmrE-like"/>
</dbReference>
<dbReference type="Proteomes" id="UP001152797">
    <property type="component" value="Unassembled WGS sequence"/>
</dbReference>
<organism evidence="2">
    <name type="scientific">Cladocopium goreaui</name>
    <dbReference type="NCBI Taxonomy" id="2562237"/>
    <lineage>
        <taxon>Eukaryota</taxon>
        <taxon>Sar</taxon>
        <taxon>Alveolata</taxon>
        <taxon>Dinophyceae</taxon>
        <taxon>Suessiales</taxon>
        <taxon>Symbiodiniaceae</taxon>
        <taxon>Cladocopium</taxon>
    </lineage>
</organism>
<feature type="transmembrane region" description="Helical" evidence="1">
    <location>
        <begin position="122"/>
        <end position="144"/>
    </location>
</feature>
<feature type="transmembrane region" description="Helical" evidence="1">
    <location>
        <begin position="219"/>
        <end position="240"/>
    </location>
</feature>
<keyword evidence="5" id="KW-1185">Reference proteome</keyword>
<sequence>QGSCLATWNVSEASIHGMKQRHNGPQWLQGTAALRGGWINPSSPKDALRVHFGHLGLRGFGVAMASDAPLQGLNRLQLLWRLKVATATVIFCLSVSAVPIYNKLVFAQGVCDGAGCLRKYPYPVATAFLQLALVSLVLALFNTVGHFCCDRNQSWIFGPHFRYKLRHVAPVGILFGLKYGVTNWGLQLVPVGIHLLLQSTDVIWTILLAAFANEEDIGLIEGVAAVLSAVGSSLIGLHAMDTLEAPLVPLLVNLVPPFLLALCVSTLRMGASELFRLDNRLEGTISPTEFTCIKLALSSLTALGLAMICESGTDSKASWWSALLAESPTGLLLMLLGCIFVLIFQVNLTWLAGLTSAATVGIIGGVKVIPQWTMNAVFQLKVDLSPLNIFGALLVLLATSLYAAASSGNSKLVLRTPMSCASTSSPMSLRWESRNIDLTEKFLEPGSCKSTSHVFFATPGVLLDTAVSTRPHRASSLP</sequence>
<name>A0A9P1C4T4_9DINO</name>
<accession>A0A9P1C4T4</accession>
<evidence type="ECO:0000256" key="1">
    <source>
        <dbReference type="SAM" id="Phobius"/>
    </source>
</evidence>
<feature type="transmembrane region" description="Helical" evidence="1">
    <location>
        <begin position="350"/>
        <end position="369"/>
    </location>
</feature>
<dbReference type="EMBL" id="CAMXCT010000949">
    <property type="protein sequence ID" value="CAI3985065.1"/>
    <property type="molecule type" value="Genomic_DNA"/>
</dbReference>
<feature type="transmembrane region" description="Helical" evidence="1">
    <location>
        <begin position="246"/>
        <end position="267"/>
    </location>
</feature>
<keyword evidence="1" id="KW-0472">Membrane</keyword>
<dbReference type="AlphaFoldDB" id="A0A9P1C4T4"/>
<dbReference type="EMBL" id="CAMXCT030000949">
    <property type="protein sequence ID" value="CAL4772377.1"/>
    <property type="molecule type" value="Genomic_DNA"/>
</dbReference>
<comment type="caution">
    <text evidence="2">The sequence shown here is derived from an EMBL/GenBank/DDBJ whole genome shotgun (WGS) entry which is preliminary data.</text>
</comment>
<proteinExistence type="predicted"/>
<dbReference type="EMBL" id="CAMXCT020000949">
    <property type="protein sequence ID" value="CAL1138440.1"/>
    <property type="molecule type" value="Genomic_DNA"/>
</dbReference>
<dbReference type="OrthoDB" id="445007at2759"/>
<protein>
    <submittedName>
        <fullName evidence="4">Sugar phosphate transporter domain-containing protein</fullName>
    </submittedName>
</protein>
<feature type="transmembrane region" description="Helical" evidence="1">
    <location>
        <begin position="389"/>
        <end position="405"/>
    </location>
</feature>
<reference evidence="2" key="1">
    <citation type="submission" date="2022-10" db="EMBL/GenBank/DDBJ databases">
        <authorList>
            <person name="Chen Y."/>
            <person name="Dougan E. K."/>
            <person name="Chan C."/>
            <person name="Rhodes N."/>
            <person name="Thang M."/>
        </authorList>
    </citation>
    <scope>NUCLEOTIDE SEQUENCE</scope>
</reference>
<keyword evidence="1" id="KW-1133">Transmembrane helix</keyword>
<feature type="transmembrane region" description="Helical" evidence="1">
    <location>
        <begin position="165"/>
        <end position="181"/>
    </location>
</feature>
<evidence type="ECO:0000313" key="4">
    <source>
        <dbReference type="EMBL" id="CAL4772377.1"/>
    </source>
</evidence>
<keyword evidence="1" id="KW-0812">Transmembrane</keyword>
<feature type="transmembrane region" description="Helical" evidence="1">
    <location>
        <begin position="84"/>
        <end position="102"/>
    </location>
</feature>
<feature type="non-terminal residue" evidence="2">
    <location>
        <position position="1"/>
    </location>
</feature>
<gene>
    <name evidence="2" type="ORF">C1SCF055_LOCUS12551</name>
</gene>
<evidence type="ECO:0000313" key="2">
    <source>
        <dbReference type="EMBL" id="CAI3985065.1"/>
    </source>
</evidence>
<dbReference type="SUPFAM" id="SSF103481">
    <property type="entry name" value="Multidrug resistance efflux transporter EmrE"/>
    <property type="match status" value="1"/>
</dbReference>
<feature type="transmembrane region" description="Helical" evidence="1">
    <location>
        <begin position="320"/>
        <end position="343"/>
    </location>
</feature>